<dbReference type="InterPro" id="IPR024983">
    <property type="entry name" value="CHAT_dom"/>
</dbReference>
<accession>A0AAV9X6Q1</accession>
<gene>
    <name evidence="3" type="ORF">TWF694_001946</name>
</gene>
<proteinExistence type="predicted"/>
<evidence type="ECO:0000313" key="3">
    <source>
        <dbReference type="EMBL" id="KAK6535491.1"/>
    </source>
</evidence>
<organism evidence="3 4">
    <name type="scientific">Orbilia ellipsospora</name>
    <dbReference type="NCBI Taxonomy" id="2528407"/>
    <lineage>
        <taxon>Eukaryota</taxon>
        <taxon>Fungi</taxon>
        <taxon>Dikarya</taxon>
        <taxon>Ascomycota</taxon>
        <taxon>Pezizomycotina</taxon>
        <taxon>Orbiliomycetes</taxon>
        <taxon>Orbiliales</taxon>
        <taxon>Orbiliaceae</taxon>
        <taxon>Orbilia</taxon>
    </lineage>
</organism>
<dbReference type="Pfam" id="PF12770">
    <property type="entry name" value="CHAT"/>
    <property type="match status" value="1"/>
</dbReference>
<reference evidence="3 4" key="1">
    <citation type="submission" date="2019-10" db="EMBL/GenBank/DDBJ databases">
        <authorList>
            <person name="Palmer J.M."/>
        </authorList>
    </citation>
    <scope>NUCLEOTIDE SEQUENCE [LARGE SCALE GENOMIC DNA]</scope>
    <source>
        <strain evidence="3 4">TWF694</strain>
    </source>
</reference>
<feature type="domain" description="CHAT" evidence="2">
    <location>
        <begin position="806"/>
        <end position="1068"/>
    </location>
</feature>
<evidence type="ECO:0000259" key="2">
    <source>
        <dbReference type="Pfam" id="PF12770"/>
    </source>
</evidence>
<dbReference type="SUPFAM" id="SSF81901">
    <property type="entry name" value="HCP-like"/>
    <property type="match status" value="1"/>
</dbReference>
<sequence>MFSVGQQSGIRLQGRAVRQLFPLFIVDPEMVELVDGMVNDELLAFAETLEEPHNHTDAELFIFVHFLIFCRIGSISHIEKSIAQSEGWMATTSETLELSRRLEITDGLVSMRADNPWENAAVELLNKSLGQLEVFKRTGDKTALDNAFSGQERAFSMIPQDNQNMAVANGNYGLMHKAKYQLTNDIADLEKSIAFAWKAANMFPEGHNNRASFLNNICGALEVRYRASESIADLEEMVRVSSMLVDSMSPDDPSRPHHLFLLAKHCSKVFSDNASIEAINQAIESTTTAIDTAPKNHPEQPEWSGSLATFLGSRYLRLGNLADLNQAIEISEGLVQNLPPDHGRLNSSLSTLSFLLTNRYKAVGAMEDLSRALEIAEIIVPDNLTAQAKLLRDRGIMLQYRFNRNKNKADIDEAIELLSTANDIIELPILLSNLGTMYLNRFEQYKEPQDILDAIEVGKRAVNSTPPDSHALELFANHLGVFYMRKYSYLTEEIEDLDESIKFNSMSVDATPPQHWRFAGNIMNLATALITRYKVTHSAADLEKSKLCFKRAIDCGFATSVQTFLGMISNISNFIIEELSPEEASDYLEKAVHMLSRLSSRSLQQGDKQHLLSQFPNVASNAAAAALNAEKGAFHALQLLETGRGLITDHLMKMRTDISSLEQKDPALAAEFVELREQLDLSGTPKAGIQTNSDLEDAASAAGPSRDQRIKAEKRFEALCEKIRQLPGFDRFLLSLTAEEMMSAADPDPIAVINISSIRCDAFLIEKNQIRHLELPNLTYRGVAAFAEVIHTSKDDYERTWAVEVTLQRMWDDLAKPVLDALGFAEAPAKRKLPQHRIWWIPTGPLCQLPLHAAGYHFESPMAGQSVLDRVMSSYSTSIKSLIHGRQRSNKETTSRKILILSVPETEGMPTLPNVTEEANMLEKLCKSLQLDPIKPRSTATRDEIMDSIRDCKVFHFAGHGFADASDPSKSGLLLKEGRSNMLRISDLQDKRYQLHDNPPFLAYLSACSTGAIEAERLLDEGINLASAFQLAGFRHVVGTLWEVSDRYCVDIAMLLYHNIRKHDMTDRSVCIGLHLGIRTLRDRAVANYVEDLKKMREEEEEGIASEPEEHIYEIQLPDGLDEDEMSLMMSLFAMFDQDVKSITYEGEKAPESKPDSTRGKAPENDTGGAARNAKVLKSQPGIDSVLPQMYWVPFMHFGV</sequence>
<dbReference type="SUPFAM" id="SSF48452">
    <property type="entry name" value="TPR-like"/>
    <property type="match status" value="1"/>
</dbReference>
<evidence type="ECO:0000313" key="4">
    <source>
        <dbReference type="Proteomes" id="UP001365542"/>
    </source>
</evidence>
<protein>
    <recommendedName>
        <fullName evidence="2">CHAT domain-containing protein</fullName>
    </recommendedName>
</protein>
<feature type="region of interest" description="Disordered" evidence="1">
    <location>
        <begin position="683"/>
        <end position="708"/>
    </location>
</feature>
<feature type="region of interest" description="Disordered" evidence="1">
    <location>
        <begin position="1146"/>
        <end position="1174"/>
    </location>
</feature>
<dbReference type="InterPro" id="IPR011990">
    <property type="entry name" value="TPR-like_helical_dom_sf"/>
</dbReference>
<keyword evidence="4" id="KW-1185">Reference proteome</keyword>
<evidence type="ECO:0000256" key="1">
    <source>
        <dbReference type="SAM" id="MobiDB-lite"/>
    </source>
</evidence>
<comment type="caution">
    <text evidence="3">The sequence shown here is derived from an EMBL/GenBank/DDBJ whole genome shotgun (WGS) entry which is preliminary data.</text>
</comment>
<dbReference type="EMBL" id="JAVHJO010000010">
    <property type="protein sequence ID" value="KAK6535491.1"/>
    <property type="molecule type" value="Genomic_DNA"/>
</dbReference>
<dbReference type="AlphaFoldDB" id="A0AAV9X6Q1"/>
<name>A0AAV9X6Q1_9PEZI</name>
<feature type="compositionally biased region" description="Basic and acidic residues" evidence="1">
    <location>
        <begin position="1146"/>
        <end position="1164"/>
    </location>
</feature>
<dbReference type="Proteomes" id="UP001365542">
    <property type="component" value="Unassembled WGS sequence"/>
</dbReference>
<dbReference type="Gene3D" id="1.25.40.10">
    <property type="entry name" value="Tetratricopeptide repeat domain"/>
    <property type="match status" value="2"/>
</dbReference>